<feature type="non-terminal residue" evidence="2">
    <location>
        <position position="143"/>
    </location>
</feature>
<dbReference type="Proteomes" id="UP000789396">
    <property type="component" value="Unassembled WGS sequence"/>
</dbReference>
<proteinExistence type="predicted"/>
<evidence type="ECO:0000256" key="1">
    <source>
        <dbReference type="SAM" id="MobiDB-lite"/>
    </source>
</evidence>
<dbReference type="EMBL" id="CAJVPZ010054769">
    <property type="protein sequence ID" value="CAG8783547.1"/>
    <property type="molecule type" value="Genomic_DNA"/>
</dbReference>
<dbReference type="AlphaFoldDB" id="A0A9N9JM81"/>
<feature type="compositionally biased region" description="Polar residues" evidence="1">
    <location>
        <begin position="15"/>
        <end position="29"/>
    </location>
</feature>
<feature type="region of interest" description="Disordered" evidence="1">
    <location>
        <begin position="1"/>
        <end position="143"/>
    </location>
</feature>
<comment type="caution">
    <text evidence="2">The sequence shown here is derived from an EMBL/GenBank/DDBJ whole genome shotgun (WGS) entry which is preliminary data.</text>
</comment>
<feature type="compositionally biased region" description="Basic and acidic residues" evidence="1">
    <location>
        <begin position="66"/>
        <end position="86"/>
    </location>
</feature>
<evidence type="ECO:0000313" key="2">
    <source>
        <dbReference type="EMBL" id="CAG8783547.1"/>
    </source>
</evidence>
<sequence length="143" mass="16572">GLHAHVEEIEEENKSTSGSSEYLQNNDYNPLTIEETKNGLPPQHQMIEEKSQQDHKKSNGIRRLLKKEGKYTELEKTAQEEKKSEGLVRTISGIFTHRSKSEEKRKDGADDKRHRHSSRQSNNSETKSRSRRSYIFSSDNEDD</sequence>
<reference evidence="2" key="1">
    <citation type="submission" date="2021-06" db="EMBL/GenBank/DDBJ databases">
        <authorList>
            <person name="Kallberg Y."/>
            <person name="Tangrot J."/>
            <person name="Rosling A."/>
        </authorList>
    </citation>
    <scope>NUCLEOTIDE SEQUENCE</scope>
    <source>
        <strain evidence="2">IN212</strain>
    </source>
</reference>
<organism evidence="2 3">
    <name type="scientific">Racocetra fulgida</name>
    <dbReference type="NCBI Taxonomy" id="60492"/>
    <lineage>
        <taxon>Eukaryota</taxon>
        <taxon>Fungi</taxon>
        <taxon>Fungi incertae sedis</taxon>
        <taxon>Mucoromycota</taxon>
        <taxon>Glomeromycotina</taxon>
        <taxon>Glomeromycetes</taxon>
        <taxon>Diversisporales</taxon>
        <taxon>Gigasporaceae</taxon>
        <taxon>Racocetra</taxon>
    </lineage>
</organism>
<protein>
    <submittedName>
        <fullName evidence="2">1904_t:CDS:1</fullName>
    </submittedName>
</protein>
<feature type="compositionally biased region" description="Basic and acidic residues" evidence="1">
    <location>
        <begin position="46"/>
        <end position="57"/>
    </location>
</feature>
<feature type="compositionally biased region" description="Basic and acidic residues" evidence="1">
    <location>
        <begin position="99"/>
        <end position="112"/>
    </location>
</feature>
<name>A0A9N9JM81_9GLOM</name>
<accession>A0A9N9JM81</accession>
<keyword evidence="3" id="KW-1185">Reference proteome</keyword>
<gene>
    <name evidence="2" type="ORF">RFULGI_LOCUS16039</name>
</gene>
<evidence type="ECO:0000313" key="3">
    <source>
        <dbReference type="Proteomes" id="UP000789396"/>
    </source>
</evidence>
<dbReference type="OrthoDB" id="2405925at2759"/>
<feature type="non-terminal residue" evidence="2">
    <location>
        <position position="1"/>
    </location>
</feature>